<feature type="domain" description="MULE transposase N-terminal all-beta" evidence="1">
    <location>
        <begin position="243"/>
        <end position="311"/>
    </location>
</feature>
<proteinExistence type="predicted"/>
<dbReference type="HOGENOM" id="CLU_890220_0_0_1"/>
<dbReference type="EnsemblPlants" id="Bo8g030780.1">
    <property type="protein sequence ID" value="Bo8g030780.1"/>
    <property type="gene ID" value="Bo8g030780"/>
</dbReference>
<evidence type="ECO:0000313" key="2">
    <source>
        <dbReference type="EnsemblPlants" id="Bo8g030780.1"/>
    </source>
</evidence>
<dbReference type="AlphaFoldDB" id="A0A0D3DL41"/>
<evidence type="ECO:0000259" key="1">
    <source>
        <dbReference type="Pfam" id="PF10532"/>
    </source>
</evidence>
<dbReference type="Proteomes" id="UP000032141">
    <property type="component" value="Chromosome C8"/>
</dbReference>
<organism evidence="2 3">
    <name type="scientific">Brassica oleracea var. oleracea</name>
    <dbReference type="NCBI Taxonomy" id="109376"/>
    <lineage>
        <taxon>Eukaryota</taxon>
        <taxon>Viridiplantae</taxon>
        <taxon>Streptophyta</taxon>
        <taxon>Embryophyta</taxon>
        <taxon>Tracheophyta</taxon>
        <taxon>Spermatophyta</taxon>
        <taxon>Magnoliopsida</taxon>
        <taxon>eudicotyledons</taxon>
        <taxon>Gunneridae</taxon>
        <taxon>Pentapetalae</taxon>
        <taxon>rosids</taxon>
        <taxon>malvids</taxon>
        <taxon>Brassicales</taxon>
        <taxon>Brassicaceae</taxon>
        <taxon>Brassiceae</taxon>
        <taxon>Brassica</taxon>
    </lineage>
</organism>
<accession>A0A0D3DL41</accession>
<name>A0A0D3DL41_BRAOL</name>
<reference evidence="2 3" key="1">
    <citation type="journal article" date="2014" name="Genome Biol.">
        <title>Transcriptome and methylome profiling reveals relics of genome dominance in the mesopolyploid Brassica oleracea.</title>
        <authorList>
            <person name="Parkin I.A."/>
            <person name="Koh C."/>
            <person name="Tang H."/>
            <person name="Robinson S.J."/>
            <person name="Kagale S."/>
            <person name="Clarke W.E."/>
            <person name="Town C.D."/>
            <person name="Nixon J."/>
            <person name="Krishnakumar V."/>
            <person name="Bidwell S.L."/>
            <person name="Denoeud F."/>
            <person name="Belcram H."/>
            <person name="Links M.G."/>
            <person name="Just J."/>
            <person name="Clarke C."/>
            <person name="Bender T."/>
            <person name="Huebert T."/>
            <person name="Mason A.S."/>
            <person name="Pires J.C."/>
            <person name="Barker G."/>
            <person name="Moore J."/>
            <person name="Walley P.G."/>
            <person name="Manoli S."/>
            <person name="Batley J."/>
            <person name="Edwards D."/>
            <person name="Nelson M.N."/>
            <person name="Wang X."/>
            <person name="Paterson A.H."/>
            <person name="King G."/>
            <person name="Bancroft I."/>
            <person name="Chalhoub B."/>
            <person name="Sharpe A.G."/>
        </authorList>
    </citation>
    <scope>NUCLEOTIDE SEQUENCE</scope>
    <source>
        <strain evidence="2 3">cv. TO1000</strain>
    </source>
</reference>
<dbReference type="Gramene" id="Bo8g030780.1">
    <property type="protein sequence ID" value="Bo8g030780.1"/>
    <property type="gene ID" value="Bo8g030780"/>
</dbReference>
<reference evidence="2" key="2">
    <citation type="submission" date="2015-03" db="UniProtKB">
        <authorList>
            <consortium name="EnsemblPlants"/>
        </authorList>
    </citation>
    <scope>IDENTIFICATION</scope>
</reference>
<evidence type="ECO:0000313" key="3">
    <source>
        <dbReference type="Proteomes" id="UP000032141"/>
    </source>
</evidence>
<dbReference type="Pfam" id="PF10532">
    <property type="entry name" value="Plant_all_beta"/>
    <property type="match status" value="1"/>
</dbReference>
<sequence length="313" mass="35681">RNPSKAALPPTSGDLFQRRRFPQSPLSLSFCSSRWCSHFPPRCSVVLDFIRDMEPGIVTGACHSDLKGVGRAGVFREDVCSPDKLLSCVLLVNESPSRLVRSHIGSAHSQYRKECPIRNGLVLLVCNGRIRWSKRRLIPVLGCEKYNVLDEKFDDELVFLPATLLSTLIASLATTSDLNVSTGEHSFRAGHNADNLVKLRTTGDTMMKYVSLHFKFKGQMHSVTLKTTMEDISLAMLEERWYKKLALDECKVKLTLRYMPMVVRCEQQLTICDDEDLFVYLISIDKENRRWLLLVEETSRSDQLEKLSRVRLV</sequence>
<keyword evidence="3" id="KW-1185">Reference proteome</keyword>
<dbReference type="InterPro" id="IPR018290">
    <property type="entry name" value="MULE_transposase_N"/>
</dbReference>
<protein>
    <recommendedName>
        <fullName evidence="1">MULE transposase N-terminal all-beta domain-containing protein</fullName>
    </recommendedName>
</protein>